<accession>A0A4P9YGR2</accession>
<dbReference type="Pfam" id="PF01016">
    <property type="entry name" value="Ribosomal_L27"/>
    <property type="match status" value="1"/>
</dbReference>
<dbReference type="Proteomes" id="UP000281549">
    <property type="component" value="Unassembled WGS sequence"/>
</dbReference>
<reference evidence="2" key="1">
    <citation type="journal article" date="2018" name="Nat. Microbiol.">
        <title>Leveraging single-cell genomics to expand the fungal tree of life.</title>
        <authorList>
            <person name="Ahrendt S.R."/>
            <person name="Quandt C.A."/>
            <person name="Ciobanu D."/>
            <person name="Clum A."/>
            <person name="Salamov A."/>
            <person name="Andreopoulos B."/>
            <person name="Cheng J.F."/>
            <person name="Woyke T."/>
            <person name="Pelin A."/>
            <person name="Henrissat B."/>
            <person name="Reynolds N.K."/>
            <person name="Benny G.L."/>
            <person name="Smith M.E."/>
            <person name="James T.Y."/>
            <person name="Grigoriev I.V."/>
        </authorList>
    </citation>
    <scope>NUCLEOTIDE SEQUENCE [LARGE SCALE GENOMIC DNA]</scope>
    <source>
        <strain evidence="2">CSF55</strain>
    </source>
</reference>
<dbReference type="AlphaFoldDB" id="A0A4P9YGR2"/>
<dbReference type="PRINTS" id="PR00063">
    <property type="entry name" value="RIBOSOMALL27"/>
</dbReference>
<evidence type="ECO:0000313" key="1">
    <source>
        <dbReference type="EMBL" id="RKP17841.1"/>
    </source>
</evidence>
<dbReference type="SUPFAM" id="SSF110324">
    <property type="entry name" value="Ribosomal L27 protein-like"/>
    <property type="match status" value="1"/>
</dbReference>
<dbReference type="Gene3D" id="2.40.50.100">
    <property type="match status" value="1"/>
</dbReference>
<evidence type="ECO:0000313" key="2">
    <source>
        <dbReference type="Proteomes" id="UP000281549"/>
    </source>
</evidence>
<dbReference type="InterPro" id="IPR001684">
    <property type="entry name" value="Ribosomal_bL27"/>
</dbReference>
<organism evidence="1 2">
    <name type="scientific">Rozella allomycis (strain CSF55)</name>
    <dbReference type="NCBI Taxonomy" id="988480"/>
    <lineage>
        <taxon>Eukaryota</taxon>
        <taxon>Fungi</taxon>
        <taxon>Fungi incertae sedis</taxon>
        <taxon>Cryptomycota</taxon>
        <taxon>Cryptomycota incertae sedis</taxon>
        <taxon>Rozella</taxon>
    </lineage>
</organism>
<protein>
    <recommendedName>
        <fullName evidence="3">Ribosomal protein L27 domain-containing protein</fullName>
    </recommendedName>
</protein>
<dbReference type="EMBL" id="ML005659">
    <property type="protein sequence ID" value="RKP17841.1"/>
    <property type="molecule type" value="Genomic_DNA"/>
</dbReference>
<evidence type="ECO:0008006" key="3">
    <source>
        <dbReference type="Google" id="ProtNLM"/>
    </source>
</evidence>
<proteinExistence type="predicted"/>
<name>A0A4P9YGR2_ROZAC</name>
<gene>
    <name evidence="1" type="ORF">ROZALSC1DRAFT_23817</name>
</gene>
<dbReference type="GO" id="GO:0006412">
    <property type="term" value="P:translation"/>
    <property type="evidence" value="ECO:0007669"/>
    <property type="project" value="InterPro"/>
</dbReference>
<dbReference type="GO" id="GO:0003735">
    <property type="term" value="F:structural constituent of ribosome"/>
    <property type="evidence" value="ECO:0007669"/>
    <property type="project" value="InterPro"/>
</dbReference>
<dbReference type="GO" id="GO:0005840">
    <property type="term" value="C:ribosome"/>
    <property type="evidence" value="ECO:0007669"/>
    <property type="project" value="InterPro"/>
</dbReference>
<sequence length="141" mass="16326">MLLICIKSLYSTRFDWTYKSNGIRNCDSQNFKKLPNMNVPISFISYTGKPLLSPLSGILCSQVRYKRKLTLAGYVIPSKPSEGKRLGVKILSGQWANQGDIIIRQHGYKYKPANHVIFKLRTIKGRHWERSHIVCRKIWNC</sequence>